<sequence>MLFSFIIPLITFSYNVENLEDPGAALPLSQASGIDDNTKNESWSSYLMIAALVTYITGFLIMGFRFGRNLYSIQKDIRNNQKLKSWNYIYVLLRQKLIPHTFLNYIFLDKAEYENDQISESVMEHEKAHVDQKHSLDILFIEFLQIVFWFNPVFILLKRSVKLNHEFLADQQVLSKKTDALEYSNILLNYGAEFHQNSLSSSISNSLIKKRIIMISKSFSLKRFLSRIGFFIPVLALCIYFFNNDIVAKPVAKNIYNKENIEPRHNIQDPGKISIRVQDDNIFVNGEQIELKALVDHLDAMVEAKNDTEIKKMSFHIQTKNPEEGVLDRLNTEFKKTRFSEVTGHTVFPPPPPAPSGKAGPPPSPPAPSATGNIPPPPPAPKNIHKDVPAPPPAPRIHERKHDSLSRVHRNKRDLIREEIRIERELRREEMQRKREAHLEKVQQQRDSIRQQHKIVVRKEIQARRAEISEERAKIREKQEVLREEKMRLKEKAEKEKQNQQQKKKDSL</sequence>
<proteinExistence type="predicted"/>
<keyword evidence="2" id="KW-0812">Transmembrane</keyword>
<comment type="caution">
    <text evidence="4">The sequence shown here is derived from an EMBL/GenBank/DDBJ whole genome shotgun (WGS) entry which is preliminary data.</text>
</comment>
<protein>
    <recommendedName>
        <fullName evidence="3">Peptidase M56 domain-containing protein</fullName>
    </recommendedName>
</protein>
<dbReference type="CDD" id="cd07341">
    <property type="entry name" value="M56_BlaR1_MecR1_like"/>
    <property type="match status" value="1"/>
</dbReference>
<dbReference type="Pfam" id="PF05569">
    <property type="entry name" value="Peptidase_M56"/>
    <property type="match status" value="1"/>
</dbReference>
<evidence type="ECO:0000313" key="4">
    <source>
        <dbReference type="EMBL" id="MCG9971730.1"/>
    </source>
</evidence>
<evidence type="ECO:0000256" key="1">
    <source>
        <dbReference type="SAM" id="MobiDB-lite"/>
    </source>
</evidence>
<feature type="transmembrane region" description="Helical" evidence="2">
    <location>
        <begin position="138"/>
        <end position="157"/>
    </location>
</feature>
<feature type="region of interest" description="Disordered" evidence="1">
    <location>
        <begin position="489"/>
        <end position="508"/>
    </location>
</feature>
<feature type="compositionally biased region" description="Pro residues" evidence="1">
    <location>
        <begin position="348"/>
        <end position="381"/>
    </location>
</feature>
<organism evidence="4 5">
    <name type="scientific">Christiangramia crocea</name>
    <dbReference type="NCBI Taxonomy" id="2904124"/>
    <lineage>
        <taxon>Bacteria</taxon>
        <taxon>Pseudomonadati</taxon>
        <taxon>Bacteroidota</taxon>
        <taxon>Flavobacteriia</taxon>
        <taxon>Flavobacteriales</taxon>
        <taxon>Flavobacteriaceae</taxon>
        <taxon>Christiangramia</taxon>
    </lineage>
</organism>
<evidence type="ECO:0000256" key="2">
    <source>
        <dbReference type="SAM" id="Phobius"/>
    </source>
</evidence>
<gene>
    <name evidence="4" type="ORF">LU635_08790</name>
</gene>
<feature type="compositionally biased region" description="Basic and acidic residues" evidence="1">
    <location>
        <begin position="396"/>
        <end position="406"/>
    </location>
</feature>
<feature type="transmembrane region" description="Helical" evidence="2">
    <location>
        <begin position="46"/>
        <end position="67"/>
    </location>
</feature>
<dbReference type="InterPro" id="IPR008756">
    <property type="entry name" value="Peptidase_M56"/>
</dbReference>
<keyword evidence="5" id="KW-1185">Reference proteome</keyword>
<dbReference type="EMBL" id="JAJSON010000019">
    <property type="protein sequence ID" value="MCG9971730.1"/>
    <property type="molecule type" value="Genomic_DNA"/>
</dbReference>
<feature type="region of interest" description="Disordered" evidence="1">
    <location>
        <begin position="340"/>
        <end position="418"/>
    </location>
</feature>
<evidence type="ECO:0000259" key="3">
    <source>
        <dbReference type="Pfam" id="PF05569"/>
    </source>
</evidence>
<dbReference type="PANTHER" id="PTHR34978:SF3">
    <property type="entry name" value="SLR0241 PROTEIN"/>
    <property type="match status" value="1"/>
</dbReference>
<evidence type="ECO:0000313" key="5">
    <source>
        <dbReference type="Proteomes" id="UP001139344"/>
    </source>
</evidence>
<feature type="transmembrane region" description="Helical" evidence="2">
    <location>
        <begin position="88"/>
        <end position="107"/>
    </location>
</feature>
<feature type="transmembrane region" description="Helical" evidence="2">
    <location>
        <begin position="224"/>
        <end position="242"/>
    </location>
</feature>
<feature type="region of interest" description="Disordered" evidence="1">
    <location>
        <begin position="430"/>
        <end position="450"/>
    </location>
</feature>
<dbReference type="RefSeq" id="WP_240098257.1">
    <property type="nucleotide sequence ID" value="NZ_JAJSON010000019.1"/>
</dbReference>
<dbReference type="InterPro" id="IPR052173">
    <property type="entry name" value="Beta-lactam_resp_regulator"/>
</dbReference>
<reference evidence="4" key="1">
    <citation type="submission" date="2021-12" db="EMBL/GenBank/DDBJ databases">
        <title>Description of Gramella crocea sp. nov., a new bacterium isolated from activated sludge.</title>
        <authorList>
            <person name="Zhang X."/>
        </authorList>
    </citation>
    <scope>NUCLEOTIDE SEQUENCE</scope>
    <source>
        <strain evidence="4">YB25</strain>
    </source>
</reference>
<dbReference type="Proteomes" id="UP001139344">
    <property type="component" value="Unassembled WGS sequence"/>
</dbReference>
<keyword evidence="2" id="KW-1133">Transmembrane helix</keyword>
<name>A0A9X2A623_9FLAO</name>
<feature type="domain" description="Peptidase M56" evidence="3">
    <location>
        <begin position="119"/>
        <end position="215"/>
    </location>
</feature>
<dbReference type="AlphaFoldDB" id="A0A9X2A623"/>
<accession>A0A9X2A623</accession>
<dbReference type="PANTHER" id="PTHR34978">
    <property type="entry name" value="POSSIBLE SENSOR-TRANSDUCER PROTEIN BLAR"/>
    <property type="match status" value="1"/>
</dbReference>
<keyword evidence="2" id="KW-0472">Membrane</keyword>